<evidence type="ECO:0000256" key="1">
    <source>
        <dbReference type="SAM" id="MobiDB-lite"/>
    </source>
</evidence>
<organism evidence="2 3">
    <name type="scientific">Modicisalibacter ilicicola DSM 19980</name>
    <dbReference type="NCBI Taxonomy" id="1121942"/>
    <lineage>
        <taxon>Bacteria</taxon>
        <taxon>Pseudomonadati</taxon>
        <taxon>Pseudomonadota</taxon>
        <taxon>Gammaproteobacteria</taxon>
        <taxon>Oceanospirillales</taxon>
        <taxon>Halomonadaceae</taxon>
        <taxon>Modicisalibacter</taxon>
    </lineage>
</organism>
<keyword evidence="3" id="KW-1185">Reference proteome</keyword>
<evidence type="ECO:0000313" key="3">
    <source>
        <dbReference type="Proteomes" id="UP000184346"/>
    </source>
</evidence>
<evidence type="ECO:0000313" key="2">
    <source>
        <dbReference type="EMBL" id="SHF28235.1"/>
    </source>
</evidence>
<dbReference type="InterPro" id="IPR041374">
    <property type="entry name" value="BaeRF_family12"/>
</dbReference>
<dbReference type="Proteomes" id="UP000184346">
    <property type="component" value="Unassembled WGS sequence"/>
</dbReference>
<dbReference type="RefSeq" id="WP_072822782.1">
    <property type="nucleotide sequence ID" value="NZ_FQUJ01000009.1"/>
</dbReference>
<protein>
    <submittedName>
        <fullName evidence="2">Protein required for attachment to host cells</fullName>
    </submittedName>
</protein>
<feature type="region of interest" description="Disordered" evidence="1">
    <location>
        <begin position="26"/>
        <end position="67"/>
    </location>
</feature>
<feature type="compositionally biased region" description="Basic and acidic residues" evidence="1">
    <location>
        <begin position="26"/>
        <end position="40"/>
    </location>
</feature>
<sequence>MTTYIVVSDAARARVFAHAAGNTREVDNLVHPESREHTGDLRTGGEGAATNDGGQQRQTGNDDATSEKHAMFFAKEVADYLKNARSQGKADSFVIAADPKFLGLLREKMDSNTRDMVVKEIDKDYSKASLEEVIDKLASQISNV</sequence>
<dbReference type="Pfam" id="PF18856">
    <property type="entry name" value="baeRF_family12"/>
    <property type="match status" value="1"/>
</dbReference>
<accession>A0A1M5ADK1</accession>
<name>A0A1M5ADK1_9GAMM</name>
<dbReference type="STRING" id="1121942.SAMN02745148_02217"/>
<dbReference type="OrthoDB" id="329419at2"/>
<dbReference type="AlphaFoldDB" id="A0A1M5ADK1"/>
<proteinExistence type="predicted"/>
<gene>
    <name evidence="2" type="ORF">SAMN02745148_02217</name>
</gene>
<reference evidence="2 3" key="1">
    <citation type="submission" date="2016-11" db="EMBL/GenBank/DDBJ databases">
        <authorList>
            <person name="Jaros S."/>
            <person name="Januszkiewicz K."/>
            <person name="Wedrychowicz H."/>
        </authorList>
    </citation>
    <scope>NUCLEOTIDE SEQUENCE [LARGE SCALE GENOMIC DNA]</scope>
    <source>
        <strain evidence="2 3">DSM 19980</strain>
    </source>
</reference>
<feature type="compositionally biased region" description="Polar residues" evidence="1">
    <location>
        <begin position="52"/>
        <end position="63"/>
    </location>
</feature>
<dbReference type="EMBL" id="FQUJ01000009">
    <property type="protein sequence ID" value="SHF28235.1"/>
    <property type="molecule type" value="Genomic_DNA"/>
</dbReference>